<keyword evidence="2" id="KW-1185">Reference proteome</keyword>
<reference evidence="1 2" key="1">
    <citation type="submission" date="2019-05" db="EMBL/GenBank/DDBJ databases">
        <authorList>
            <consortium name="Science for Life Laboratories"/>
        </authorList>
    </citation>
    <scope>NUCLEOTIDE SEQUENCE [LARGE SCALE GENOMIC DNA]</scope>
    <source>
        <strain evidence="1">Soil9</strain>
    </source>
</reference>
<accession>A0A6P2CQE3</accession>
<name>A0A6P2CQE3_9BACT</name>
<dbReference type="EMBL" id="LR593886">
    <property type="protein sequence ID" value="VTR90787.1"/>
    <property type="molecule type" value="Genomic_DNA"/>
</dbReference>
<organism evidence="1 2">
    <name type="scientific">Gemmata massiliana</name>
    <dbReference type="NCBI Taxonomy" id="1210884"/>
    <lineage>
        <taxon>Bacteria</taxon>
        <taxon>Pseudomonadati</taxon>
        <taxon>Planctomycetota</taxon>
        <taxon>Planctomycetia</taxon>
        <taxon>Gemmatales</taxon>
        <taxon>Gemmataceae</taxon>
        <taxon>Gemmata</taxon>
    </lineage>
</organism>
<protein>
    <submittedName>
        <fullName evidence="1">Uncharacterized protein</fullName>
    </submittedName>
</protein>
<gene>
    <name evidence="1" type="ORF">SOIL9_69270</name>
</gene>
<evidence type="ECO:0000313" key="1">
    <source>
        <dbReference type="EMBL" id="VTR90787.1"/>
    </source>
</evidence>
<sequence>MKCVRREYGKADTMRNIISPQTIINKAITTNFRYQPDPEMLANVSRAPCEPLRD</sequence>
<evidence type="ECO:0000313" key="2">
    <source>
        <dbReference type="Proteomes" id="UP000464178"/>
    </source>
</evidence>
<dbReference type="AlphaFoldDB" id="A0A6P2CQE3"/>
<dbReference type="KEGG" id="gms:SOIL9_69270"/>
<dbReference type="Proteomes" id="UP000464178">
    <property type="component" value="Chromosome"/>
</dbReference>
<proteinExistence type="predicted"/>